<dbReference type="PANTHER" id="PTHR32089">
    <property type="entry name" value="METHYL-ACCEPTING CHEMOTAXIS PROTEIN MCPB"/>
    <property type="match status" value="1"/>
</dbReference>
<evidence type="ECO:0000313" key="6">
    <source>
        <dbReference type="EMBL" id="EFQ23168.1"/>
    </source>
</evidence>
<feature type="transmembrane region" description="Helical" evidence="4">
    <location>
        <begin position="7"/>
        <end position="27"/>
    </location>
</feature>
<dbReference type="InterPro" id="IPR001638">
    <property type="entry name" value="Solute-binding_3/MltF_N"/>
</dbReference>
<sequence length="620" mass="67187">MEGSGRLWGYGLCTGIGTATALGFWVAQNPTFPRLAAGGAGIVLAALGGASAGLRTLPHPAEGEERPPQPAQVPSGSSEAKRLALQLASAWEDVQGACRYIFRSMQAIGEETGQVARAGDDVAALAQELQTHLTRNTENTEASARTLGRVADQGRGIQEEARKDQELVTSTVEAVRLVAQSTRGVAEAIEDMKGVSDHIVQITDTIRNLAKQTNLLALNASIEAARAGEHGRGFSVVAEEVRTLAEASTRAAEEIGKLAASSRDLAQVAVDRMEDARVRVEATDEKAELTRQSLDRVLGAVEEVLDSLGSASRSAQEQAEAAREMTRAVHTVTERVSDQAERLRRTDTKLQEQSGITETIHQRLQGVEGASRTLTGQLFRQSPGALSLEDLRCRGTIRMGIEQGDFGVFHFWRDGRVAGFDADLGLALAQATGVRPEWVPIPWGNGEPGTITGTWSAGSFQGFDLLVTAVTKLPERIERVTLSDSYFESGQLVVVPRDRGLSSLLDLKERAVGVTRGATSEQAARGKLKHSRIVPLPSARDVEQALEAGKVDALVVDGPVAWGMTDRHPQWTYLETRLTQEHFGITLPRDVSWDLKELVDQVVRREREHLFRKWFPGKSL</sequence>
<keyword evidence="7" id="KW-1185">Reference proteome</keyword>
<dbReference type="eggNOG" id="COG0840">
    <property type="taxonomic scope" value="Bacteria"/>
</dbReference>
<dbReference type="RefSeq" id="WP_006300335.1">
    <property type="nucleotide sequence ID" value="NZ_CM001022.1"/>
</dbReference>
<dbReference type="EMBL" id="CM001022">
    <property type="protein sequence ID" value="EFQ23168.1"/>
    <property type="molecule type" value="Genomic_DNA"/>
</dbReference>
<organism evidence="6 7">
    <name type="scientific">Aminomonas paucivorans DSM 12260</name>
    <dbReference type="NCBI Taxonomy" id="584708"/>
    <lineage>
        <taxon>Bacteria</taxon>
        <taxon>Thermotogati</taxon>
        <taxon>Synergistota</taxon>
        <taxon>Synergistia</taxon>
        <taxon>Synergistales</taxon>
        <taxon>Synergistaceae</taxon>
        <taxon>Aminomonas</taxon>
    </lineage>
</organism>
<dbReference type="Pfam" id="PF00497">
    <property type="entry name" value="SBP_bac_3"/>
    <property type="match status" value="1"/>
</dbReference>
<keyword evidence="4" id="KW-1133">Transmembrane helix</keyword>
<dbReference type="GO" id="GO:0007165">
    <property type="term" value="P:signal transduction"/>
    <property type="evidence" value="ECO:0007669"/>
    <property type="project" value="UniProtKB-KW"/>
</dbReference>
<feature type="domain" description="Methyl-accepting transducer" evidence="5">
    <location>
        <begin position="90"/>
        <end position="333"/>
    </location>
</feature>
<dbReference type="Pfam" id="PF00015">
    <property type="entry name" value="MCPsignal"/>
    <property type="match status" value="1"/>
</dbReference>
<keyword evidence="4" id="KW-0472">Membrane</keyword>
<dbReference type="SUPFAM" id="SSF53850">
    <property type="entry name" value="Periplasmic binding protein-like II"/>
    <property type="match status" value="1"/>
</dbReference>
<dbReference type="PANTHER" id="PTHR32089:SF112">
    <property type="entry name" value="LYSOZYME-LIKE PROTEIN-RELATED"/>
    <property type="match status" value="1"/>
</dbReference>
<dbReference type="SUPFAM" id="SSF58104">
    <property type="entry name" value="Methyl-accepting chemotaxis protein (MCP) signaling domain"/>
    <property type="match status" value="1"/>
</dbReference>
<dbReference type="Proteomes" id="UP000005096">
    <property type="component" value="Chromosome"/>
</dbReference>
<feature type="region of interest" description="Disordered" evidence="3">
    <location>
        <begin position="55"/>
        <end position="79"/>
    </location>
</feature>
<dbReference type="Gene3D" id="1.10.287.950">
    <property type="entry name" value="Methyl-accepting chemotaxis protein"/>
    <property type="match status" value="1"/>
</dbReference>
<evidence type="ECO:0000259" key="5">
    <source>
        <dbReference type="PROSITE" id="PS50111"/>
    </source>
</evidence>
<dbReference type="PaxDb" id="584708-Apau_0740"/>
<dbReference type="HOGENOM" id="CLU_440521_0_0_0"/>
<dbReference type="STRING" id="584708.Apau_0740"/>
<proteinExistence type="predicted"/>
<keyword evidence="1 2" id="KW-0807">Transducer</keyword>
<evidence type="ECO:0000256" key="3">
    <source>
        <dbReference type="SAM" id="MobiDB-lite"/>
    </source>
</evidence>
<dbReference type="SMART" id="SM00062">
    <property type="entry name" value="PBPb"/>
    <property type="match status" value="1"/>
</dbReference>
<name>E3CV11_9BACT</name>
<protein>
    <submittedName>
        <fullName evidence="6">Methyl-accepting chemotaxis sensory transducer</fullName>
    </submittedName>
</protein>
<accession>E3CV11</accession>
<keyword evidence="4" id="KW-0812">Transmembrane</keyword>
<dbReference type="Gene3D" id="3.40.190.10">
    <property type="entry name" value="Periplasmic binding protein-like II"/>
    <property type="match status" value="2"/>
</dbReference>
<dbReference type="eggNOG" id="COG0834">
    <property type="taxonomic scope" value="Bacteria"/>
</dbReference>
<evidence type="ECO:0000256" key="2">
    <source>
        <dbReference type="PROSITE-ProRule" id="PRU00284"/>
    </source>
</evidence>
<dbReference type="OrthoDB" id="2054at2"/>
<dbReference type="CDD" id="cd11386">
    <property type="entry name" value="MCP_signal"/>
    <property type="match status" value="1"/>
</dbReference>
<dbReference type="AlphaFoldDB" id="E3CV11"/>
<dbReference type="SMART" id="SM00283">
    <property type="entry name" value="MA"/>
    <property type="match status" value="1"/>
</dbReference>
<dbReference type="CDD" id="cd13530">
    <property type="entry name" value="PBP2_peptides_like"/>
    <property type="match status" value="1"/>
</dbReference>
<dbReference type="GO" id="GO:0016020">
    <property type="term" value="C:membrane"/>
    <property type="evidence" value="ECO:0007669"/>
    <property type="project" value="InterPro"/>
</dbReference>
<evidence type="ECO:0000256" key="1">
    <source>
        <dbReference type="ARBA" id="ARBA00023224"/>
    </source>
</evidence>
<dbReference type="InterPro" id="IPR004089">
    <property type="entry name" value="MCPsignal_dom"/>
</dbReference>
<gene>
    <name evidence="6" type="ORF">Apau_0740</name>
</gene>
<evidence type="ECO:0000256" key="4">
    <source>
        <dbReference type="SAM" id="Phobius"/>
    </source>
</evidence>
<reference evidence="6 7" key="1">
    <citation type="journal article" date="2010" name="Stand. Genomic Sci.">
        <title>Non-contiguous finished genome sequence of Aminomonas paucivorans type strain (GLU-3).</title>
        <authorList>
            <person name="Pitluck S."/>
            <person name="Yasawong M."/>
            <person name="Held B."/>
            <person name="Lapidus A."/>
            <person name="Nolan M."/>
            <person name="Copeland A."/>
            <person name="Lucas S."/>
            <person name="Del Rio T.G."/>
            <person name="Tice H."/>
            <person name="Cheng J.F."/>
            <person name="Chertkov O."/>
            <person name="Goodwin L."/>
            <person name="Tapia R."/>
            <person name="Han C."/>
            <person name="Liolios K."/>
            <person name="Ivanova N."/>
            <person name="Mavromatis K."/>
            <person name="Ovchinnikova G."/>
            <person name="Pati A."/>
            <person name="Chen A."/>
            <person name="Palaniappan K."/>
            <person name="Land M."/>
            <person name="Hauser L."/>
            <person name="Chang Y.J."/>
            <person name="Jeffries C.D."/>
            <person name="Pukall R."/>
            <person name="Spring S."/>
            <person name="Rohde M."/>
            <person name="Sikorski J."/>
            <person name="Goker M."/>
            <person name="Woyke T."/>
            <person name="Bristow J."/>
            <person name="Eisen J.A."/>
            <person name="Markowitz V."/>
            <person name="Hugenholtz P."/>
            <person name="Kyrpides N.C."/>
            <person name="Klenk H.P."/>
        </authorList>
    </citation>
    <scope>NUCLEOTIDE SEQUENCE [LARGE SCALE GENOMIC DNA]</scope>
    <source>
        <strain evidence="6 7">DSM 12260</strain>
    </source>
</reference>
<evidence type="ECO:0000313" key="7">
    <source>
        <dbReference type="Proteomes" id="UP000005096"/>
    </source>
</evidence>
<dbReference type="PROSITE" id="PS50111">
    <property type="entry name" value="CHEMOTAXIS_TRANSDUC_2"/>
    <property type="match status" value="1"/>
</dbReference>